<sequence length="191" mass="21904">MDKSSQRKDMITQLKAMDSEEHREKSDSIIKFFLEDEAFQQAEVIGLTISAFPEVDTRRLIEECWKAGKKTAIPKCEPLSRGMAFRMIEDFSQLETVYMKLLEPIIEKTELVEPEQIDLLIVPGVVFSHDGYRIGFGGGYYDRYLTKYTGPTRSLAFAAQLCESVPVESHDIPVQRIYTEYGCSETKQVDR</sequence>
<comment type="similarity">
    <text evidence="1 5">Belongs to the 5-formyltetrahydrofolate cyclo-ligase family.</text>
</comment>
<dbReference type="AlphaFoldDB" id="A0A365KU16"/>
<dbReference type="GO" id="GO:0005524">
    <property type="term" value="F:ATP binding"/>
    <property type="evidence" value="ECO:0007669"/>
    <property type="project" value="UniProtKB-KW"/>
</dbReference>
<dbReference type="SUPFAM" id="SSF100950">
    <property type="entry name" value="NagB/RpiA/CoA transferase-like"/>
    <property type="match status" value="1"/>
</dbReference>
<dbReference type="Proteomes" id="UP000251002">
    <property type="component" value="Unassembled WGS sequence"/>
</dbReference>
<dbReference type="PIRSF" id="PIRSF006806">
    <property type="entry name" value="FTHF_cligase"/>
    <property type="match status" value="1"/>
</dbReference>
<feature type="binding site" evidence="4">
    <location>
        <position position="54"/>
    </location>
    <ligand>
        <name>substrate</name>
    </ligand>
</feature>
<evidence type="ECO:0000313" key="7">
    <source>
        <dbReference type="Proteomes" id="UP000251002"/>
    </source>
</evidence>
<dbReference type="Gene3D" id="3.40.50.10420">
    <property type="entry name" value="NagB/RpiA/CoA transferase-like"/>
    <property type="match status" value="1"/>
</dbReference>
<evidence type="ECO:0000256" key="1">
    <source>
        <dbReference type="ARBA" id="ARBA00010638"/>
    </source>
</evidence>
<keyword evidence="2 4" id="KW-0547">Nucleotide-binding</keyword>
<comment type="catalytic activity">
    <reaction evidence="5">
        <text>(6S)-5-formyl-5,6,7,8-tetrahydrofolate + ATP = (6R)-5,10-methenyltetrahydrofolate + ADP + phosphate</text>
        <dbReference type="Rhea" id="RHEA:10488"/>
        <dbReference type="ChEBI" id="CHEBI:30616"/>
        <dbReference type="ChEBI" id="CHEBI:43474"/>
        <dbReference type="ChEBI" id="CHEBI:57455"/>
        <dbReference type="ChEBI" id="CHEBI:57457"/>
        <dbReference type="ChEBI" id="CHEBI:456216"/>
        <dbReference type="EC" id="6.3.3.2"/>
    </reaction>
</comment>
<evidence type="ECO:0000256" key="4">
    <source>
        <dbReference type="PIRSR" id="PIRSR006806-1"/>
    </source>
</evidence>
<dbReference type="GO" id="GO:0009396">
    <property type="term" value="P:folic acid-containing compound biosynthetic process"/>
    <property type="evidence" value="ECO:0007669"/>
    <property type="project" value="TreeGrafter"/>
</dbReference>
<gene>
    <name evidence="6" type="ORF">DP120_11590</name>
</gene>
<proteinExistence type="inferred from homology"/>
<keyword evidence="6" id="KW-0436">Ligase</keyword>
<dbReference type="PANTHER" id="PTHR23407:SF1">
    <property type="entry name" value="5-FORMYLTETRAHYDROFOLATE CYCLO-LIGASE"/>
    <property type="match status" value="1"/>
</dbReference>
<organism evidence="6 7">
    <name type="scientific">Planococcus halotolerans</name>
    <dbReference type="NCBI Taxonomy" id="2233542"/>
    <lineage>
        <taxon>Bacteria</taxon>
        <taxon>Bacillati</taxon>
        <taxon>Bacillota</taxon>
        <taxon>Bacilli</taxon>
        <taxon>Bacillales</taxon>
        <taxon>Caryophanaceae</taxon>
        <taxon>Planococcus</taxon>
    </lineage>
</organism>
<dbReference type="RefSeq" id="WP_112223837.1">
    <property type="nucleotide sequence ID" value="NZ_CP047673.1"/>
</dbReference>
<keyword evidence="5" id="KW-0460">Magnesium</keyword>
<dbReference type="EC" id="6.3.3.2" evidence="5"/>
<dbReference type="GO" id="GO:0046872">
    <property type="term" value="F:metal ion binding"/>
    <property type="evidence" value="ECO:0007669"/>
    <property type="project" value="UniProtKB-KW"/>
</dbReference>
<protein>
    <recommendedName>
        <fullName evidence="5">5-formyltetrahydrofolate cyclo-ligase</fullName>
        <ecNumber evidence="5">6.3.3.2</ecNumber>
    </recommendedName>
</protein>
<feature type="binding site" evidence="4">
    <location>
        <begin position="133"/>
        <end position="141"/>
    </location>
    <ligand>
        <name>ATP</name>
        <dbReference type="ChEBI" id="CHEBI:30616"/>
    </ligand>
</feature>
<dbReference type="GO" id="GO:0035999">
    <property type="term" value="P:tetrahydrofolate interconversion"/>
    <property type="evidence" value="ECO:0007669"/>
    <property type="project" value="TreeGrafter"/>
</dbReference>
<evidence type="ECO:0000256" key="3">
    <source>
        <dbReference type="ARBA" id="ARBA00022840"/>
    </source>
</evidence>
<dbReference type="InterPro" id="IPR024185">
    <property type="entry name" value="FTHF_cligase-like_sf"/>
</dbReference>
<keyword evidence="5" id="KW-0479">Metal-binding</keyword>
<evidence type="ECO:0000256" key="5">
    <source>
        <dbReference type="RuleBase" id="RU361279"/>
    </source>
</evidence>
<evidence type="ECO:0000313" key="6">
    <source>
        <dbReference type="EMBL" id="RAZ76669.1"/>
    </source>
</evidence>
<dbReference type="InterPro" id="IPR037171">
    <property type="entry name" value="NagB/RpiA_transferase-like"/>
</dbReference>
<dbReference type="Pfam" id="PF01812">
    <property type="entry name" value="5-FTHF_cyc-lig"/>
    <property type="match status" value="1"/>
</dbReference>
<feature type="binding site" evidence="4">
    <location>
        <position position="49"/>
    </location>
    <ligand>
        <name>substrate</name>
    </ligand>
</feature>
<dbReference type="EMBL" id="QLZR01000004">
    <property type="protein sequence ID" value="RAZ76669.1"/>
    <property type="molecule type" value="Genomic_DNA"/>
</dbReference>
<keyword evidence="3 4" id="KW-0067">ATP-binding</keyword>
<dbReference type="GO" id="GO:0030272">
    <property type="term" value="F:5-formyltetrahydrofolate cyclo-ligase activity"/>
    <property type="evidence" value="ECO:0007669"/>
    <property type="project" value="UniProtKB-EC"/>
</dbReference>
<feature type="binding site" evidence="4">
    <location>
        <begin position="3"/>
        <end position="7"/>
    </location>
    <ligand>
        <name>ATP</name>
        <dbReference type="ChEBI" id="CHEBI:30616"/>
    </ligand>
</feature>
<name>A0A365KU16_9BACL</name>
<reference evidence="6 7" key="1">
    <citation type="submission" date="2018-06" db="EMBL/GenBank/DDBJ databases">
        <title>The draft genome sequences of strains SCU63 and S1.</title>
        <authorList>
            <person name="Gan L."/>
        </authorList>
    </citation>
    <scope>NUCLEOTIDE SEQUENCE [LARGE SCALE GENOMIC DNA]</scope>
    <source>
        <strain evidence="6 7">SCU63</strain>
    </source>
</reference>
<accession>A0A365KU16</accession>
<dbReference type="InterPro" id="IPR002698">
    <property type="entry name" value="FTHF_cligase"/>
</dbReference>
<evidence type="ECO:0000256" key="2">
    <source>
        <dbReference type="ARBA" id="ARBA00022741"/>
    </source>
</evidence>
<comment type="cofactor">
    <cofactor evidence="5">
        <name>Mg(2+)</name>
        <dbReference type="ChEBI" id="CHEBI:18420"/>
    </cofactor>
</comment>
<keyword evidence="7" id="KW-1185">Reference proteome</keyword>
<comment type="caution">
    <text evidence="6">The sequence shown here is derived from an EMBL/GenBank/DDBJ whole genome shotgun (WGS) entry which is preliminary data.</text>
</comment>
<dbReference type="PANTHER" id="PTHR23407">
    <property type="entry name" value="ATPASE INHIBITOR/5-FORMYLTETRAHYDROFOLATE CYCLO-LIGASE"/>
    <property type="match status" value="1"/>
</dbReference>
<dbReference type="NCBIfam" id="TIGR02727">
    <property type="entry name" value="MTHFS_bact"/>
    <property type="match status" value="1"/>
</dbReference>